<feature type="signal peptide" evidence="1">
    <location>
        <begin position="1"/>
        <end position="22"/>
    </location>
</feature>
<dbReference type="InterPro" id="IPR018391">
    <property type="entry name" value="PQQ_b-propeller_rpt"/>
</dbReference>
<reference evidence="3" key="1">
    <citation type="submission" date="2021-12" db="EMBL/GenBank/DDBJ databases">
        <title>Discovery of the Pendulisporaceae a myxobacterial family with distinct sporulation behavior and unique specialized metabolism.</title>
        <authorList>
            <person name="Garcia R."/>
            <person name="Popoff A."/>
            <person name="Bader C.D."/>
            <person name="Loehr J."/>
            <person name="Walesch S."/>
            <person name="Walt C."/>
            <person name="Boldt J."/>
            <person name="Bunk B."/>
            <person name="Haeckl F.J.F.P.J."/>
            <person name="Gunesch A.P."/>
            <person name="Birkelbach J."/>
            <person name="Nuebel U."/>
            <person name="Pietschmann T."/>
            <person name="Bach T."/>
            <person name="Mueller R."/>
        </authorList>
    </citation>
    <scope>NUCLEOTIDE SEQUENCE</scope>
    <source>
        <strain evidence="3">MSr11367</strain>
    </source>
</reference>
<dbReference type="RefSeq" id="WP_394839170.1">
    <property type="nucleotide sequence ID" value="NZ_CP089929.1"/>
</dbReference>
<gene>
    <name evidence="3" type="ORF">LVJ94_19975</name>
</gene>
<dbReference type="PANTHER" id="PTHR34512:SF30">
    <property type="entry name" value="OUTER MEMBRANE PROTEIN ASSEMBLY FACTOR BAMB"/>
    <property type="match status" value="1"/>
</dbReference>
<keyword evidence="4" id="KW-1185">Reference proteome</keyword>
<protein>
    <submittedName>
        <fullName evidence="3">PQQ-binding-like beta-propeller repeat protein</fullName>
    </submittedName>
</protein>
<feature type="chain" id="PRO_5046135218" evidence="1">
    <location>
        <begin position="23"/>
        <end position="440"/>
    </location>
</feature>
<feature type="domain" description="Pyrrolo-quinoline quinone repeat" evidence="2">
    <location>
        <begin position="90"/>
        <end position="299"/>
    </location>
</feature>
<dbReference type="SMART" id="SM00564">
    <property type="entry name" value="PQQ"/>
    <property type="match status" value="7"/>
</dbReference>
<keyword evidence="1" id="KW-0732">Signal</keyword>
<sequence length="440" mass="47259">MRAWKRTALAAFGLLAMGAGCATSETANDRVSPEAPLWYRRPANTMSVLLKRSLTATGRTTGEDWERGRAEIDPAHGRIFVGTADRGFYALRAGDGSTIWRFETLGVVQCESLYDAELDIVYFGSHDGALYAVRAFDGSLVWRYFTGAEVARRPVRNGEMLYFANGSDQLFAVDRRTGKKKWQAQRTSALGMEIAGYAGPALANNKVYLAFSDGHVVAYDARDGSEKWTPVDLSAEAEQNTAAGEVPRYLDVDTTPVPNDIPGSGNVVYVASYAGGVFALDAETGSRVWVNDQARGVTDLTLFNEPAHAPDPNGPDRDGPTVPARKLLLASSGTTGLWGLDPTTGKMVWRNDVPEGGVTAPVQVAGALLVGTTRYGLFLLSPRNGRVIDGFDMGTGVAQTPSAFGNRAYAMTNVGTLLGIQIDPPVRAASLRPNHAYWSP</sequence>
<evidence type="ECO:0000313" key="3">
    <source>
        <dbReference type="EMBL" id="WXB09496.1"/>
    </source>
</evidence>
<name>A0ABZ2LI99_9BACT</name>
<dbReference type="InterPro" id="IPR015943">
    <property type="entry name" value="WD40/YVTN_repeat-like_dom_sf"/>
</dbReference>
<dbReference type="Gene3D" id="2.130.10.10">
    <property type="entry name" value="YVTN repeat-like/Quinoprotein amine dehydrogenase"/>
    <property type="match status" value="1"/>
</dbReference>
<dbReference type="PANTHER" id="PTHR34512">
    <property type="entry name" value="CELL SURFACE PROTEIN"/>
    <property type="match status" value="1"/>
</dbReference>
<organism evidence="3 4">
    <name type="scientific">Pendulispora rubella</name>
    <dbReference type="NCBI Taxonomy" id="2741070"/>
    <lineage>
        <taxon>Bacteria</taxon>
        <taxon>Pseudomonadati</taxon>
        <taxon>Myxococcota</taxon>
        <taxon>Myxococcia</taxon>
        <taxon>Myxococcales</taxon>
        <taxon>Sorangiineae</taxon>
        <taxon>Pendulisporaceae</taxon>
        <taxon>Pendulispora</taxon>
    </lineage>
</organism>
<dbReference type="Pfam" id="PF13360">
    <property type="entry name" value="PQQ_2"/>
    <property type="match status" value="2"/>
</dbReference>
<dbReference type="SUPFAM" id="SSF50998">
    <property type="entry name" value="Quinoprotein alcohol dehydrogenase-like"/>
    <property type="match status" value="1"/>
</dbReference>
<evidence type="ECO:0000256" key="1">
    <source>
        <dbReference type="SAM" id="SignalP"/>
    </source>
</evidence>
<proteinExistence type="predicted"/>
<dbReference type="Proteomes" id="UP001374803">
    <property type="component" value="Chromosome"/>
</dbReference>
<dbReference type="PROSITE" id="PS51257">
    <property type="entry name" value="PROKAR_LIPOPROTEIN"/>
    <property type="match status" value="1"/>
</dbReference>
<feature type="domain" description="Pyrrolo-quinoline quinone repeat" evidence="2">
    <location>
        <begin position="318"/>
        <end position="418"/>
    </location>
</feature>
<accession>A0ABZ2LI99</accession>
<dbReference type="EMBL" id="CP089983">
    <property type="protein sequence ID" value="WXB09496.1"/>
    <property type="molecule type" value="Genomic_DNA"/>
</dbReference>
<evidence type="ECO:0000259" key="2">
    <source>
        <dbReference type="Pfam" id="PF13360"/>
    </source>
</evidence>
<evidence type="ECO:0000313" key="4">
    <source>
        <dbReference type="Proteomes" id="UP001374803"/>
    </source>
</evidence>
<dbReference type="InterPro" id="IPR011047">
    <property type="entry name" value="Quinoprotein_ADH-like_sf"/>
</dbReference>
<dbReference type="InterPro" id="IPR002372">
    <property type="entry name" value="PQQ_rpt_dom"/>
</dbReference>